<evidence type="ECO:0000313" key="3">
    <source>
        <dbReference type="Proteomes" id="UP001642360"/>
    </source>
</evidence>
<dbReference type="PANTHER" id="PTHR33386:SF13">
    <property type="entry name" value="EXPRESSED PROTEIN"/>
    <property type="match status" value="1"/>
</dbReference>
<proteinExistence type="predicted"/>
<sequence>MGSKAPTWADQWGRGGYGDERDDDTTMTNKKRLGNSSSKMEEVKAVASAGFDKAKAAAVVGAQKVKSGTSVGVKWIKNQYQKKRSSK</sequence>
<dbReference type="Proteomes" id="UP001642360">
    <property type="component" value="Unassembled WGS sequence"/>
</dbReference>
<evidence type="ECO:0000256" key="1">
    <source>
        <dbReference type="SAM" id="MobiDB-lite"/>
    </source>
</evidence>
<accession>A0ABC8T3F3</accession>
<keyword evidence="3" id="KW-1185">Reference proteome</keyword>
<comment type="caution">
    <text evidence="2">The sequence shown here is derived from an EMBL/GenBank/DDBJ whole genome shotgun (WGS) entry which is preliminary data.</text>
</comment>
<protein>
    <submittedName>
        <fullName evidence="2">Uncharacterized protein</fullName>
    </submittedName>
</protein>
<dbReference type="PANTHER" id="PTHR33386">
    <property type="entry name" value="OS02G0740600 PROTEIN"/>
    <property type="match status" value="1"/>
</dbReference>
<feature type="region of interest" description="Disordered" evidence="1">
    <location>
        <begin position="1"/>
        <end position="41"/>
    </location>
</feature>
<dbReference type="AlphaFoldDB" id="A0ABC8T3F3"/>
<name>A0ABC8T3F3_9AQUA</name>
<reference evidence="2 3" key="1">
    <citation type="submission" date="2024-02" db="EMBL/GenBank/DDBJ databases">
        <authorList>
            <person name="Vignale AGUSTIN F."/>
            <person name="Sosa J E."/>
            <person name="Modenutti C."/>
        </authorList>
    </citation>
    <scope>NUCLEOTIDE SEQUENCE [LARGE SCALE GENOMIC DNA]</scope>
</reference>
<dbReference type="EMBL" id="CAUOFW020003775">
    <property type="protein sequence ID" value="CAK9161979.1"/>
    <property type="molecule type" value="Genomic_DNA"/>
</dbReference>
<gene>
    <name evidence="2" type="ORF">ILEXP_LOCUS30809</name>
</gene>
<organism evidence="2 3">
    <name type="scientific">Ilex paraguariensis</name>
    <name type="common">yerba mate</name>
    <dbReference type="NCBI Taxonomy" id="185542"/>
    <lineage>
        <taxon>Eukaryota</taxon>
        <taxon>Viridiplantae</taxon>
        <taxon>Streptophyta</taxon>
        <taxon>Embryophyta</taxon>
        <taxon>Tracheophyta</taxon>
        <taxon>Spermatophyta</taxon>
        <taxon>Magnoliopsida</taxon>
        <taxon>eudicotyledons</taxon>
        <taxon>Gunneridae</taxon>
        <taxon>Pentapetalae</taxon>
        <taxon>asterids</taxon>
        <taxon>campanulids</taxon>
        <taxon>Aquifoliales</taxon>
        <taxon>Aquifoliaceae</taxon>
        <taxon>Ilex</taxon>
    </lineage>
</organism>
<evidence type="ECO:0000313" key="2">
    <source>
        <dbReference type="EMBL" id="CAK9161979.1"/>
    </source>
</evidence>